<gene>
    <name evidence="3" type="ORF">IMSHALPRED_002846</name>
</gene>
<protein>
    <recommendedName>
        <fullName evidence="2">Single-strand DNA deaminase toxin A-like C-terminal domain-containing protein</fullName>
    </recommendedName>
</protein>
<reference evidence="3" key="1">
    <citation type="submission" date="2021-03" db="EMBL/GenBank/DDBJ databases">
        <authorList>
            <person name="Tagirdzhanova G."/>
        </authorList>
    </citation>
    <scope>NUCLEOTIDE SEQUENCE</scope>
</reference>
<feature type="domain" description="Single-strand DNA deaminase toxin A-like C-terminal" evidence="2">
    <location>
        <begin position="317"/>
        <end position="372"/>
    </location>
</feature>
<evidence type="ECO:0000256" key="1">
    <source>
        <dbReference type="PROSITE-ProRule" id="PRU00023"/>
    </source>
</evidence>
<sequence>MAPREFFADVQWWDSARSTFTASYVARSINTASDEAMTYPFSQKPESTRYEIDKENKRYVTLGANPPQAEQDLLAGAFAGLGIDEEPATTLPKWEDAEETIIVDDNDTFLLGGDPTFETKRIDDVSSHMILFGDVDYVRKYLESSPENRLFIHGVNGCGQTALLIAACEKHPAITKEGRTPLMEAALWGRYGNVERLLEHGANKNLIDNHSLKAIDLATPLDRNEEERYLRSGGEHQIYKEITYTANQARRMIVCILKDDIGELLPAAATENREDQFFQKSSSRVRLFAPIAEYDLINPYKTIARLERGGRYPSVVAMSGWSHDKTVPLVGKDWTSEVIRIASIIGHAIVPDRKDQGIPGQYHACHAEKQIIAYFISEHVFLEPETRAPGRAFGDRDTYHGI</sequence>
<organism evidence="3 4">
    <name type="scientific">Imshaugia aleurites</name>
    <dbReference type="NCBI Taxonomy" id="172621"/>
    <lineage>
        <taxon>Eukaryota</taxon>
        <taxon>Fungi</taxon>
        <taxon>Dikarya</taxon>
        <taxon>Ascomycota</taxon>
        <taxon>Pezizomycotina</taxon>
        <taxon>Lecanoromycetes</taxon>
        <taxon>OSLEUM clade</taxon>
        <taxon>Lecanoromycetidae</taxon>
        <taxon>Lecanorales</taxon>
        <taxon>Lecanorineae</taxon>
        <taxon>Parmeliaceae</taxon>
        <taxon>Imshaugia</taxon>
    </lineage>
</organism>
<evidence type="ECO:0000313" key="4">
    <source>
        <dbReference type="Proteomes" id="UP000664534"/>
    </source>
</evidence>
<dbReference type="PROSITE" id="PS50297">
    <property type="entry name" value="ANK_REP_REGION"/>
    <property type="match status" value="1"/>
</dbReference>
<dbReference type="Proteomes" id="UP000664534">
    <property type="component" value="Unassembled WGS sequence"/>
</dbReference>
<evidence type="ECO:0000259" key="2">
    <source>
        <dbReference type="Pfam" id="PF24120"/>
    </source>
</evidence>
<dbReference type="Pfam" id="PF24120">
    <property type="entry name" value="SsdA_C"/>
    <property type="match status" value="1"/>
</dbReference>
<dbReference type="EMBL" id="CAJPDT010000154">
    <property type="protein sequence ID" value="CAF9941685.1"/>
    <property type="molecule type" value="Genomic_DNA"/>
</dbReference>
<dbReference type="InterPro" id="IPR057517">
    <property type="entry name" value="SsdA-like_C"/>
</dbReference>
<dbReference type="Pfam" id="PF00023">
    <property type="entry name" value="Ank"/>
    <property type="match status" value="1"/>
</dbReference>
<accession>A0A8H3J6S6</accession>
<evidence type="ECO:0000313" key="3">
    <source>
        <dbReference type="EMBL" id="CAF9941685.1"/>
    </source>
</evidence>
<proteinExistence type="predicted"/>
<dbReference type="AlphaFoldDB" id="A0A8H3J6S6"/>
<dbReference type="OrthoDB" id="341259at2759"/>
<keyword evidence="1" id="KW-0040">ANK repeat</keyword>
<name>A0A8H3J6S6_9LECA</name>
<comment type="caution">
    <text evidence="3">The sequence shown here is derived from an EMBL/GenBank/DDBJ whole genome shotgun (WGS) entry which is preliminary data.</text>
</comment>
<dbReference type="InterPro" id="IPR002110">
    <property type="entry name" value="Ankyrin_rpt"/>
</dbReference>
<dbReference type="SMART" id="SM00248">
    <property type="entry name" value="ANK"/>
    <property type="match status" value="1"/>
</dbReference>
<dbReference type="Gene3D" id="1.25.40.20">
    <property type="entry name" value="Ankyrin repeat-containing domain"/>
    <property type="match status" value="1"/>
</dbReference>
<dbReference type="PROSITE" id="PS50088">
    <property type="entry name" value="ANK_REPEAT"/>
    <property type="match status" value="1"/>
</dbReference>
<keyword evidence="4" id="KW-1185">Reference proteome</keyword>
<dbReference type="InterPro" id="IPR036770">
    <property type="entry name" value="Ankyrin_rpt-contain_sf"/>
</dbReference>
<dbReference type="SUPFAM" id="SSF48403">
    <property type="entry name" value="Ankyrin repeat"/>
    <property type="match status" value="1"/>
</dbReference>
<feature type="repeat" description="ANK" evidence="1">
    <location>
        <begin position="177"/>
        <end position="209"/>
    </location>
</feature>